<evidence type="ECO:0000256" key="1">
    <source>
        <dbReference type="ARBA" id="ARBA00001974"/>
    </source>
</evidence>
<dbReference type="AlphaFoldDB" id="A0A0L7LB20"/>
<dbReference type="GO" id="GO:0004499">
    <property type="term" value="F:N,N-dimethylaniline monooxygenase activity"/>
    <property type="evidence" value="ECO:0007669"/>
    <property type="project" value="InterPro"/>
</dbReference>
<sequence>MSRVCVIGAGAAGLCAARHLIVDPSVSRVDVLEQAAQLGGTTNLPKEIMGFPDFPIPENEKSYLPSKDMLAFLQMYSDKHGVTEHIKIFADKRVLVIGAGPSGMDIALEVTSVAPKVVLSHHLQEKPKTIFPDNLVQRPDVVKLEGTTAFFQDGSEEDVDVVFLCTGYLYNFPFLHASCEIVVEDNCVEPLYKHMVNIHHPTMCFIGVPYYVCAFSMFDLQVRYYVRSMNGTFKLPTPDQMVESWEEEKQDRAARGYSKRQAHMMGPDQEKYYASLAAEASTENLPSVLTKIREESSIRFLHNLKHYRQDIYKIIDDDTYEVISNGKSEILC</sequence>
<accession>A0A0L7LB20</accession>
<dbReference type="STRING" id="104452.A0A0L7LB20"/>
<keyword evidence="7 8" id="KW-0503">Monooxygenase</keyword>
<dbReference type="Pfam" id="PF00743">
    <property type="entry name" value="FMO-like"/>
    <property type="match status" value="2"/>
</dbReference>
<keyword evidence="3 7" id="KW-0285">Flavoprotein</keyword>
<comment type="similarity">
    <text evidence="2 7">Belongs to the FMO family.</text>
</comment>
<keyword evidence="6 7" id="KW-0560">Oxidoreductase</keyword>
<name>A0A0L7LB20_OPEBR</name>
<dbReference type="FunFam" id="3.50.50.60:FF:000023">
    <property type="entry name" value="Dimethylaniline monooxygenase [N-oxide-forming]"/>
    <property type="match status" value="1"/>
</dbReference>
<keyword evidence="9" id="KW-1185">Reference proteome</keyword>
<keyword evidence="4 7" id="KW-0274">FAD</keyword>
<dbReference type="InterPro" id="IPR036188">
    <property type="entry name" value="FAD/NAD-bd_sf"/>
</dbReference>
<evidence type="ECO:0000256" key="7">
    <source>
        <dbReference type="RuleBase" id="RU361177"/>
    </source>
</evidence>
<evidence type="ECO:0000313" key="9">
    <source>
        <dbReference type="Proteomes" id="UP000037510"/>
    </source>
</evidence>
<evidence type="ECO:0000256" key="4">
    <source>
        <dbReference type="ARBA" id="ARBA00022827"/>
    </source>
</evidence>
<dbReference type="EMBL" id="JTDY01001872">
    <property type="protein sequence ID" value="KOB72667.1"/>
    <property type="molecule type" value="Genomic_DNA"/>
</dbReference>
<dbReference type="InterPro" id="IPR020946">
    <property type="entry name" value="Flavin_mOase-like"/>
</dbReference>
<dbReference type="InterPro" id="IPR000960">
    <property type="entry name" value="Flavin_mOase"/>
</dbReference>
<evidence type="ECO:0000256" key="5">
    <source>
        <dbReference type="ARBA" id="ARBA00022857"/>
    </source>
</evidence>
<comment type="caution">
    <text evidence="8">The sequence shown here is derived from an EMBL/GenBank/DDBJ whole genome shotgun (WGS) entry which is preliminary data.</text>
</comment>
<reference evidence="8 9" key="1">
    <citation type="journal article" date="2015" name="Genome Biol. Evol.">
        <title>The genome of winter moth (Operophtera brumata) provides a genomic perspective on sexual dimorphism and phenology.</title>
        <authorList>
            <person name="Derks M.F."/>
            <person name="Smit S."/>
            <person name="Salis L."/>
            <person name="Schijlen E."/>
            <person name="Bossers A."/>
            <person name="Mateman C."/>
            <person name="Pijl A.S."/>
            <person name="de Ridder D."/>
            <person name="Groenen M.A."/>
            <person name="Visser M.E."/>
            <person name="Megens H.J."/>
        </authorList>
    </citation>
    <scope>NUCLEOTIDE SEQUENCE [LARGE SCALE GENOMIC DNA]</scope>
    <source>
        <strain evidence="8">WM2013NL</strain>
        <tissue evidence="8">Head and thorax</tissue>
    </source>
</reference>
<dbReference type="PIRSF" id="PIRSF000332">
    <property type="entry name" value="FMO"/>
    <property type="match status" value="1"/>
</dbReference>
<dbReference type="PRINTS" id="PR00419">
    <property type="entry name" value="ADXRDTASE"/>
</dbReference>
<keyword evidence="5" id="KW-0521">NADP</keyword>
<comment type="cofactor">
    <cofactor evidence="1 7">
        <name>FAD</name>
        <dbReference type="ChEBI" id="CHEBI:57692"/>
    </cofactor>
</comment>
<dbReference type="InterPro" id="IPR050346">
    <property type="entry name" value="FMO-like"/>
</dbReference>
<organism evidence="8 9">
    <name type="scientific">Operophtera brumata</name>
    <name type="common">Winter moth</name>
    <name type="synonym">Phalaena brumata</name>
    <dbReference type="NCBI Taxonomy" id="104452"/>
    <lineage>
        <taxon>Eukaryota</taxon>
        <taxon>Metazoa</taxon>
        <taxon>Ecdysozoa</taxon>
        <taxon>Arthropoda</taxon>
        <taxon>Hexapoda</taxon>
        <taxon>Insecta</taxon>
        <taxon>Pterygota</taxon>
        <taxon>Neoptera</taxon>
        <taxon>Endopterygota</taxon>
        <taxon>Lepidoptera</taxon>
        <taxon>Glossata</taxon>
        <taxon>Ditrysia</taxon>
        <taxon>Geometroidea</taxon>
        <taxon>Geometridae</taxon>
        <taxon>Larentiinae</taxon>
        <taxon>Operophtera</taxon>
    </lineage>
</organism>
<dbReference type="Gene3D" id="3.50.50.60">
    <property type="entry name" value="FAD/NAD(P)-binding domain"/>
    <property type="match status" value="3"/>
</dbReference>
<dbReference type="GO" id="GO:0050661">
    <property type="term" value="F:NADP binding"/>
    <property type="evidence" value="ECO:0007669"/>
    <property type="project" value="InterPro"/>
</dbReference>
<dbReference type="GO" id="GO:0050660">
    <property type="term" value="F:flavin adenine dinucleotide binding"/>
    <property type="evidence" value="ECO:0007669"/>
    <property type="project" value="InterPro"/>
</dbReference>
<dbReference type="Pfam" id="PF13450">
    <property type="entry name" value="NAD_binding_8"/>
    <property type="match status" value="1"/>
</dbReference>
<evidence type="ECO:0000256" key="3">
    <source>
        <dbReference type="ARBA" id="ARBA00022630"/>
    </source>
</evidence>
<protein>
    <recommendedName>
        <fullName evidence="7">Flavin-containing monooxygenase</fullName>
        <ecNumber evidence="7">1.-.-.-</ecNumber>
    </recommendedName>
</protein>
<gene>
    <name evidence="8" type="ORF">OBRU01_12056</name>
</gene>
<evidence type="ECO:0000256" key="6">
    <source>
        <dbReference type="ARBA" id="ARBA00023002"/>
    </source>
</evidence>
<dbReference type="EC" id="1.-.-.-" evidence="7"/>
<evidence type="ECO:0000313" key="8">
    <source>
        <dbReference type="EMBL" id="KOB72667.1"/>
    </source>
</evidence>
<evidence type="ECO:0000256" key="2">
    <source>
        <dbReference type="ARBA" id="ARBA00009183"/>
    </source>
</evidence>
<proteinExistence type="inferred from homology"/>
<dbReference type="SUPFAM" id="SSF51905">
    <property type="entry name" value="FAD/NAD(P)-binding domain"/>
    <property type="match status" value="1"/>
</dbReference>
<dbReference type="Proteomes" id="UP000037510">
    <property type="component" value="Unassembled WGS sequence"/>
</dbReference>
<dbReference type="PANTHER" id="PTHR23023">
    <property type="entry name" value="DIMETHYLANILINE MONOOXYGENASE"/>
    <property type="match status" value="1"/>
</dbReference>